<gene>
    <name evidence="1" type="ORF">CICLE_v10006386mg</name>
</gene>
<sequence length="68" mass="7561">MIKLGCADATLQHEAAFICNSFLNVQTKVRTYDSPPGSLVPTKKNHCTPPYDVKTRSLLPYKPRTSLP</sequence>
<dbReference type="KEGG" id="cic:CICLE_v10006386mg"/>
<accession>V4RGH9</accession>
<protein>
    <submittedName>
        <fullName evidence="1">Uncharacterized protein</fullName>
    </submittedName>
</protein>
<proteinExistence type="predicted"/>
<dbReference type="AlphaFoldDB" id="V4RGH9"/>
<reference evidence="1 2" key="1">
    <citation type="submission" date="2013-10" db="EMBL/GenBank/DDBJ databases">
        <authorList>
            <consortium name="International Citrus Genome Consortium"/>
            <person name="Jenkins J."/>
            <person name="Schmutz J."/>
            <person name="Prochnik S."/>
            <person name="Rokhsar D."/>
            <person name="Gmitter F."/>
            <person name="Ollitrault P."/>
            <person name="Machado M."/>
            <person name="Talon M."/>
            <person name="Wincker P."/>
            <person name="Jaillon O."/>
            <person name="Morgante M."/>
        </authorList>
    </citation>
    <scope>NUCLEOTIDE SEQUENCE</scope>
    <source>
        <strain evidence="2">cv. Clemenules</strain>
    </source>
</reference>
<dbReference type="InParanoid" id="V4RGH9"/>
<evidence type="ECO:0000313" key="1">
    <source>
        <dbReference type="EMBL" id="ESR33043.1"/>
    </source>
</evidence>
<dbReference type="Gramene" id="ESR33043">
    <property type="protein sequence ID" value="ESR33043"/>
    <property type="gene ID" value="CICLE_v10006386mg"/>
</dbReference>
<dbReference type="Proteomes" id="UP000030687">
    <property type="component" value="Unassembled WGS sequence"/>
</dbReference>
<keyword evidence="2" id="KW-1185">Reference proteome</keyword>
<evidence type="ECO:0000313" key="2">
    <source>
        <dbReference type="Proteomes" id="UP000030687"/>
    </source>
</evidence>
<dbReference type="EMBL" id="KI537036">
    <property type="protein sequence ID" value="ESR33043.1"/>
    <property type="molecule type" value="Genomic_DNA"/>
</dbReference>
<name>V4RGH9_CITCL</name>
<organism evidence="1 2">
    <name type="scientific">Citrus clementina</name>
    <name type="common">Clementine</name>
    <name type="synonym">Citrus deliciosa x Citrus sinensis</name>
    <dbReference type="NCBI Taxonomy" id="85681"/>
    <lineage>
        <taxon>Eukaryota</taxon>
        <taxon>Viridiplantae</taxon>
        <taxon>Streptophyta</taxon>
        <taxon>Embryophyta</taxon>
        <taxon>Tracheophyta</taxon>
        <taxon>Spermatophyta</taxon>
        <taxon>Magnoliopsida</taxon>
        <taxon>eudicotyledons</taxon>
        <taxon>Gunneridae</taxon>
        <taxon>Pentapetalae</taxon>
        <taxon>rosids</taxon>
        <taxon>malvids</taxon>
        <taxon>Sapindales</taxon>
        <taxon>Rutaceae</taxon>
        <taxon>Aurantioideae</taxon>
        <taxon>Citrus</taxon>
    </lineage>
</organism>